<name>A0A6A4VUZ5_AMPAM</name>
<dbReference type="Pfam" id="PF01841">
    <property type="entry name" value="Transglut_core"/>
    <property type="match status" value="1"/>
</dbReference>
<evidence type="ECO:0000313" key="3">
    <source>
        <dbReference type="EMBL" id="KAF0299867.1"/>
    </source>
</evidence>
<evidence type="ECO:0000256" key="1">
    <source>
        <dbReference type="SAM" id="MobiDB-lite"/>
    </source>
</evidence>
<dbReference type="Gene3D" id="3.10.620.30">
    <property type="match status" value="1"/>
</dbReference>
<dbReference type="OrthoDB" id="6129702at2759"/>
<protein>
    <submittedName>
        <fullName evidence="3">Kyphoscoliosis peptidase</fullName>
    </submittedName>
</protein>
<reference evidence="3 4" key="1">
    <citation type="submission" date="2019-07" db="EMBL/GenBank/DDBJ databases">
        <title>Draft genome assembly of a fouling barnacle, Amphibalanus amphitrite (Darwin, 1854): The first reference genome for Thecostraca.</title>
        <authorList>
            <person name="Kim W."/>
        </authorList>
    </citation>
    <scope>NUCLEOTIDE SEQUENCE [LARGE SCALE GENOMIC DNA]</scope>
    <source>
        <strain evidence="3">SNU_AA5</strain>
        <tissue evidence="3">Soma without cirri and trophi</tissue>
    </source>
</reference>
<feature type="compositionally biased region" description="Low complexity" evidence="1">
    <location>
        <begin position="23"/>
        <end position="32"/>
    </location>
</feature>
<dbReference type="SUPFAM" id="SSF54001">
    <property type="entry name" value="Cysteine proteinases"/>
    <property type="match status" value="1"/>
</dbReference>
<comment type="caution">
    <text evidence="3">The sequence shown here is derived from an EMBL/GenBank/DDBJ whole genome shotgun (WGS) entry which is preliminary data.</text>
</comment>
<gene>
    <name evidence="3" type="primary">KY</name>
    <name evidence="3" type="ORF">FJT64_003400</name>
</gene>
<sequence length="444" mass="48841">MGCGRSRVSDETDEAEGDRLVVSGAGSAGSSAPREAWVPDKLRALPLLTPLLQPMVSLRGRRTTAVQNMQSSQSQTDSVFNEDEFDWDLSDRTDAETQTYRLPHQLAADVSVQTDVRFTQIMHGAGGGEVAGRPRARFTRTAGTQTVVERVSRVTQTELLQLTPASRTVTRHGSPAPSDALTELLDASSPPPVSMQTRLDAALGALPQGAGVDVQSQVNMVPEAEAKESQTHGRDVISPADRLTRSFNGADESLHELIVRPERPGRVRRRDAGVQTENDLVTDEAPEFAAVPPPFKKAQLIGDMSIFDMVDSWVLDTPPKLASELTQLALHLAQPCRDDELLKARAAFFWIVNNIRFDWSLLDSKLDATGALRRRAGVCRQYVLLFSELCELMGVRSKRLHGFAKNHDYKPGHQFRQAEDATHAWNAVFVRGSWRLVDCTWGAG</sequence>
<evidence type="ECO:0000313" key="4">
    <source>
        <dbReference type="Proteomes" id="UP000440578"/>
    </source>
</evidence>
<feature type="domain" description="Transglutaminase-like" evidence="2">
    <location>
        <begin position="371"/>
        <end position="441"/>
    </location>
</feature>
<dbReference type="InterPro" id="IPR052557">
    <property type="entry name" value="CAP/Cytokinesis_protein"/>
</dbReference>
<dbReference type="Proteomes" id="UP000440578">
    <property type="component" value="Unassembled WGS sequence"/>
</dbReference>
<dbReference type="InterPro" id="IPR002931">
    <property type="entry name" value="Transglutaminase-like"/>
</dbReference>
<proteinExistence type="predicted"/>
<keyword evidence="4" id="KW-1185">Reference proteome</keyword>
<evidence type="ECO:0000259" key="2">
    <source>
        <dbReference type="SMART" id="SM00460"/>
    </source>
</evidence>
<accession>A0A6A4VUZ5</accession>
<dbReference type="SMART" id="SM00460">
    <property type="entry name" value="TGc"/>
    <property type="match status" value="1"/>
</dbReference>
<dbReference type="PANTHER" id="PTHR46333">
    <property type="entry name" value="CYTOKINESIS PROTEIN 3"/>
    <property type="match status" value="1"/>
</dbReference>
<dbReference type="PANTHER" id="PTHR46333:SF2">
    <property type="entry name" value="CYTOKINESIS PROTEIN 3"/>
    <property type="match status" value="1"/>
</dbReference>
<dbReference type="EMBL" id="VIIS01001325">
    <property type="protein sequence ID" value="KAF0299867.1"/>
    <property type="molecule type" value="Genomic_DNA"/>
</dbReference>
<dbReference type="AlphaFoldDB" id="A0A6A4VUZ5"/>
<dbReference type="GO" id="GO:0005737">
    <property type="term" value="C:cytoplasm"/>
    <property type="evidence" value="ECO:0007669"/>
    <property type="project" value="TreeGrafter"/>
</dbReference>
<feature type="region of interest" description="Disordered" evidence="1">
    <location>
        <begin position="1"/>
        <end position="34"/>
    </location>
</feature>
<dbReference type="InterPro" id="IPR038765">
    <property type="entry name" value="Papain-like_cys_pep_sf"/>
</dbReference>
<organism evidence="3 4">
    <name type="scientific">Amphibalanus amphitrite</name>
    <name type="common">Striped barnacle</name>
    <name type="synonym">Balanus amphitrite</name>
    <dbReference type="NCBI Taxonomy" id="1232801"/>
    <lineage>
        <taxon>Eukaryota</taxon>
        <taxon>Metazoa</taxon>
        <taxon>Ecdysozoa</taxon>
        <taxon>Arthropoda</taxon>
        <taxon>Crustacea</taxon>
        <taxon>Multicrustacea</taxon>
        <taxon>Cirripedia</taxon>
        <taxon>Thoracica</taxon>
        <taxon>Thoracicalcarea</taxon>
        <taxon>Balanomorpha</taxon>
        <taxon>Balanoidea</taxon>
        <taxon>Balanidae</taxon>
        <taxon>Amphibalaninae</taxon>
        <taxon>Amphibalanus</taxon>
    </lineage>
</organism>